<evidence type="ECO:0000256" key="1">
    <source>
        <dbReference type="SAM" id="MobiDB-lite"/>
    </source>
</evidence>
<feature type="compositionally biased region" description="Polar residues" evidence="1">
    <location>
        <begin position="26"/>
        <end position="35"/>
    </location>
</feature>
<organism evidence="2 3">
    <name type="scientific">Streblomastix strix</name>
    <dbReference type="NCBI Taxonomy" id="222440"/>
    <lineage>
        <taxon>Eukaryota</taxon>
        <taxon>Metamonada</taxon>
        <taxon>Preaxostyla</taxon>
        <taxon>Oxymonadida</taxon>
        <taxon>Streblomastigidae</taxon>
        <taxon>Streblomastix</taxon>
    </lineage>
</organism>
<sequence>PGGFPRRGREFQGMWRDGRSRGRGGIQSNVQTGANAFSVYPRNP</sequence>
<reference evidence="2 3" key="1">
    <citation type="submission" date="2019-03" db="EMBL/GenBank/DDBJ databases">
        <title>Single cell metagenomics reveals metabolic interactions within the superorganism composed of flagellate Streblomastix strix and complex community of Bacteroidetes bacteria on its surface.</title>
        <authorList>
            <person name="Treitli S.C."/>
            <person name="Kolisko M."/>
            <person name="Husnik F."/>
            <person name="Keeling P."/>
            <person name="Hampl V."/>
        </authorList>
    </citation>
    <scope>NUCLEOTIDE SEQUENCE [LARGE SCALE GENOMIC DNA]</scope>
    <source>
        <strain evidence="2">ST1C</strain>
    </source>
</reference>
<comment type="caution">
    <text evidence="2">The sequence shown here is derived from an EMBL/GenBank/DDBJ whole genome shotgun (WGS) entry which is preliminary data.</text>
</comment>
<feature type="region of interest" description="Disordered" evidence="1">
    <location>
        <begin position="1"/>
        <end position="44"/>
    </location>
</feature>
<dbReference type="Proteomes" id="UP000324800">
    <property type="component" value="Unassembled WGS sequence"/>
</dbReference>
<evidence type="ECO:0000313" key="3">
    <source>
        <dbReference type="Proteomes" id="UP000324800"/>
    </source>
</evidence>
<name>A0A5J4U005_9EUKA</name>
<proteinExistence type="predicted"/>
<evidence type="ECO:0000313" key="2">
    <source>
        <dbReference type="EMBL" id="KAA6363593.1"/>
    </source>
</evidence>
<protein>
    <submittedName>
        <fullName evidence="2">Uncharacterized protein</fullName>
    </submittedName>
</protein>
<feature type="non-terminal residue" evidence="2">
    <location>
        <position position="1"/>
    </location>
</feature>
<dbReference type="AlphaFoldDB" id="A0A5J4U005"/>
<gene>
    <name evidence="2" type="ORF">EZS28_040881</name>
</gene>
<accession>A0A5J4U005</accession>
<dbReference type="EMBL" id="SNRW01022708">
    <property type="protein sequence ID" value="KAA6363593.1"/>
    <property type="molecule type" value="Genomic_DNA"/>
</dbReference>